<evidence type="ECO:0000256" key="1">
    <source>
        <dbReference type="ARBA" id="ARBA00004401"/>
    </source>
</evidence>
<dbReference type="CDD" id="cd06462">
    <property type="entry name" value="Peptidase_S24_S26"/>
    <property type="match status" value="1"/>
</dbReference>
<comment type="similarity">
    <text evidence="2">Belongs to the peptidase S26 family.</text>
</comment>
<gene>
    <name evidence="4" type="ORF">ACFYM3_38845</name>
</gene>
<dbReference type="PANTHER" id="PTHR43390:SF1">
    <property type="entry name" value="CHLOROPLAST PROCESSING PEPTIDASE"/>
    <property type="match status" value="1"/>
</dbReference>
<protein>
    <submittedName>
        <fullName evidence="4">S26 family signal peptidase</fullName>
    </submittedName>
</protein>
<dbReference type="EMBL" id="JBIAFP010000034">
    <property type="protein sequence ID" value="MFE9230441.1"/>
    <property type="molecule type" value="Genomic_DNA"/>
</dbReference>
<reference evidence="4 5" key="1">
    <citation type="submission" date="2024-10" db="EMBL/GenBank/DDBJ databases">
        <title>The Natural Products Discovery Center: Release of the First 8490 Sequenced Strains for Exploring Actinobacteria Biosynthetic Diversity.</title>
        <authorList>
            <person name="Kalkreuter E."/>
            <person name="Kautsar S.A."/>
            <person name="Yang D."/>
            <person name="Bader C.D."/>
            <person name="Teijaro C.N."/>
            <person name="Fluegel L."/>
            <person name="Davis C.M."/>
            <person name="Simpson J.R."/>
            <person name="Lauterbach L."/>
            <person name="Steele A.D."/>
            <person name="Gui C."/>
            <person name="Meng S."/>
            <person name="Li G."/>
            <person name="Viehrig K."/>
            <person name="Ye F."/>
            <person name="Su P."/>
            <person name="Kiefer A.F."/>
            <person name="Nichols A."/>
            <person name="Cepeda A.J."/>
            <person name="Yan W."/>
            <person name="Fan B."/>
            <person name="Jiang Y."/>
            <person name="Adhikari A."/>
            <person name="Zheng C.-J."/>
            <person name="Schuster L."/>
            <person name="Cowan T.M."/>
            <person name="Smanski M.J."/>
            <person name="Chevrette M.G."/>
            <person name="De Carvalho L.P.S."/>
            <person name="Shen B."/>
        </authorList>
    </citation>
    <scope>NUCLEOTIDE SEQUENCE [LARGE SCALE GENOMIC DNA]</scope>
    <source>
        <strain evidence="4 5">NPDC007066</strain>
    </source>
</reference>
<dbReference type="Gene3D" id="2.10.109.10">
    <property type="entry name" value="Umud Fragment, subunit A"/>
    <property type="match status" value="1"/>
</dbReference>
<feature type="domain" description="Peptidase S26" evidence="3">
    <location>
        <begin position="105"/>
        <end position="145"/>
    </location>
</feature>
<dbReference type="PANTHER" id="PTHR43390">
    <property type="entry name" value="SIGNAL PEPTIDASE I"/>
    <property type="match status" value="1"/>
</dbReference>
<proteinExistence type="inferred from homology"/>
<dbReference type="Proteomes" id="UP001601288">
    <property type="component" value="Unassembled WGS sequence"/>
</dbReference>
<sequence>MIRLFWLAIVTSTFLMAAIGVFWVQRSFVAVTVNGLSMSPAFETGDRVLIRRGSRGLRKGRVVVVVRPDIETGWGSKPLEDRDVDANRWYIKRAVALSGESFPEQMKKDGVVPDGHIVVIGDNLRSVDSKQHGPCPTHQVLGVVVRRLTRSTAA</sequence>
<evidence type="ECO:0000256" key="2">
    <source>
        <dbReference type="ARBA" id="ARBA00009370"/>
    </source>
</evidence>
<organism evidence="4 5">
    <name type="scientific">Streptomyces massasporeus</name>
    <dbReference type="NCBI Taxonomy" id="67324"/>
    <lineage>
        <taxon>Bacteria</taxon>
        <taxon>Bacillati</taxon>
        <taxon>Actinomycetota</taxon>
        <taxon>Actinomycetes</taxon>
        <taxon>Kitasatosporales</taxon>
        <taxon>Streptomycetaceae</taxon>
        <taxon>Streptomyces</taxon>
    </lineage>
</organism>
<evidence type="ECO:0000313" key="4">
    <source>
        <dbReference type="EMBL" id="MFE9230441.1"/>
    </source>
</evidence>
<evidence type="ECO:0000259" key="3">
    <source>
        <dbReference type="Pfam" id="PF10502"/>
    </source>
</evidence>
<dbReference type="RefSeq" id="WP_358288657.1">
    <property type="nucleotide sequence ID" value="NZ_JBEYGJ010000035.1"/>
</dbReference>
<dbReference type="SUPFAM" id="SSF51306">
    <property type="entry name" value="LexA/Signal peptidase"/>
    <property type="match status" value="1"/>
</dbReference>
<dbReference type="Pfam" id="PF10502">
    <property type="entry name" value="Peptidase_S26"/>
    <property type="match status" value="2"/>
</dbReference>
<keyword evidence="5" id="KW-1185">Reference proteome</keyword>
<dbReference type="PRINTS" id="PR00727">
    <property type="entry name" value="LEADERPTASE"/>
</dbReference>
<comment type="subcellular location">
    <subcellularLocation>
        <location evidence="1">Cell membrane</location>
        <topology evidence="1">Single-pass type II membrane protein</topology>
    </subcellularLocation>
</comment>
<name>A0ABW6LRL8_9ACTN</name>
<dbReference type="InterPro" id="IPR036286">
    <property type="entry name" value="LexA/Signal_pep-like_sf"/>
</dbReference>
<evidence type="ECO:0000313" key="5">
    <source>
        <dbReference type="Proteomes" id="UP001601288"/>
    </source>
</evidence>
<feature type="domain" description="Peptidase S26" evidence="3">
    <location>
        <begin position="9"/>
        <end position="100"/>
    </location>
</feature>
<comment type="caution">
    <text evidence="4">The sequence shown here is derived from an EMBL/GenBank/DDBJ whole genome shotgun (WGS) entry which is preliminary data.</text>
</comment>
<dbReference type="InterPro" id="IPR019533">
    <property type="entry name" value="Peptidase_S26"/>
</dbReference>
<dbReference type="InterPro" id="IPR000223">
    <property type="entry name" value="Pept_S26A_signal_pept_1"/>
</dbReference>
<accession>A0ABW6LRL8</accession>